<keyword evidence="2" id="KW-0472">Membrane</keyword>
<reference evidence="4 5" key="1">
    <citation type="submission" date="2021-08" db="EMBL/GenBank/DDBJ databases">
        <title>Draft genome sequence of Mycolicibacterium sp. NGTWS1702 strain.</title>
        <authorList>
            <person name="Matsumoto M."/>
            <person name="Tang B.C.C."/>
            <person name="Machida Y."/>
            <person name="Matoyama H."/>
            <person name="Kishihara T."/>
            <person name="Sato S."/>
            <person name="Kondo I."/>
            <person name="Sano M."/>
            <person name="Kato G."/>
        </authorList>
    </citation>
    <scope>NUCLEOTIDE SEQUENCE [LARGE SCALE GENOMIC DNA]</scope>
    <source>
        <strain evidence="4 5">NGTWSNA01</strain>
    </source>
</reference>
<keyword evidence="2" id="KW-0812">Transmembrane</keyword>
<accession>A0ABQ4V8J6</accession>
<feature type="domain" description="Glucose/Sorbosone dehydrogenase" evidence="3">
    <location>
        <begin position="310"/>
        <end position="619"/>
    </location>
</feature>
<keyword evidence="5" id="KW-1185">Reference proteome</keyword>
<organism evidence="4 5">
    <name type="scientific">Mycolicibacterium cyprinidarum</name>
    <dbReference type="NCBI Taxonomy" id="2860311"/>
    <lineage>
        <taxon>Bacteria</taxon>
        <taxon>Bacillati</taxon>
        <taxon>Actinomycetota</taxon>
        <taxon>Actinomycetes</taxon>
        <taxon>Mycobacteriales</taxon>
        <taxon>Mycobacteriaceae</taxon>
        <taxon>Mycolicibacterium</taxon>
    </lineage>
</organism>
<dbReference type="InterPro" id="IPR012938">
    <property type="entry name" value="Glc/Sorbosone_DH"/>
</dbReference>
<evidence type="ECO:0000313" key="5">
    <source>
        <dbReference type="Proteomes" id="UP001060504"/>
    </source>
</evidence>
<dbReference type="SUPFAM" id="SSF50952">
    <property type="entry name" value="Soluble quinoprotein glucose dehydrogenase"/>
    <property type="match status" value="1"/>
</dbReference>
<dbReference type="EMBL" id="BPRH01001614">
    <property type="protein sequence ID" value="GJF14044.1"/>
    <property type="molecule type" value="Genomic_DNA"/>
</dbReference>
<dbReference type="Gene3D" id="2.60.40.3440">
    <property type="match status" value="1"/>
</dbReference>
<feature type="compositionally biased region" description="Acidic residues" evidence="1">
    <location>
        <begin position="103"/>
        <end position="119"/>
    </location>
</feature>
<proteinExistence type="predicted"/>
<feature type="compositionally biased region" description="Low complexity" evidence="1">
    <location>
        <begin position="47"/>
        <end position="73"/>
    </location>
</feature>
<dbReference type="InterPro" id="IPR011041">
    <property type="entry name" value="Quinoprot_gluc/sorb_DH_b-prop"/>
</dbReference>
<feature type="transmembrane region" description="Helical" evidence="2">
    <location>
        <begin position="20"/>
        <end position="45"/>
    </location>
</feature>
<evidence type="ECO:0000313" key="4">
    <source>
        <dbReference type="EMBL" id="GJF14044.1"/>
    </source>
</evidence>
<dbReference type="PANTHER" id="PTHR19328:SF75">
    <property type="entry name" value="ALDOSE SUGAR DEHYDROGENASE YLII"/>
    <property type="match status" value="1"/>
</dbReference>
<gene>
    <name evidence="4" type="ORF">NGTWS1702_15300</name>
</gene>
<dbReference type="Pfam" id="PF07995">
    <property type="entry name" value="GSDH"/>
    <property type="match status" value="1"/>
</dbReference>
<evidence type="ECO:0000256" key="2">
    <source>
        <dbReference type="SAM" id="Phobius"/>
    </source>
</evidence>
<feature type="region of interest" description="Disordered" evidence="1">
    <location>
        <begin position="47"/>
        <end position="181"/>
    </location>
</feature>
<evidence type="ECO:0000256" key="1">
    <source>
        <dbReference type="SAM" id="MobiDB-lite"/>
    </source>
</evidence>
<dbReference type="InterPro" id="IPR011042">
    <property type="entry name" value="6-blade_b-propeller_TolB-like"/>
</dbReference>
<keyword evidence="2" id="KW-1133">Transmembrane helix</keyword>
<comment type="caution">
    <text evidence="4">The sequence shown here is derived from an EMBL/GenBank/DDBJ whole genome shotgun (WGS) entry which is preliminary data.</text>
</comment>
<dbReference type="Pfam" id="PF17963">
    <property type="entry name" value="Big_9"/>
    <property type="match status" value="1"/>
</dbReference>
<dbReference type="PANTHER" id="PTHR19328">
    <property type="entry name" value="HEDGEHOG-INTERACTING PROTEIN"/>
    <property type="match status" value="1"/>
</dbReference>
<sequence>MVGLQAIARTDRSSGYARHIGRVGGLAFALGIGAAVLTGGGVAWADTSDSAAGSSESTSASSSPSSAQDSGTDAGPAAPGAESTKGSETDVTETEADVKSAVETDEADAADQAESEAVADPESLSAVEEDAVVVIKDQPVAPTDTTEVKRSSQSMNADPAPSAGASSLAVVDESPASAQAAPNPFETFFANKTPTLNHDPAENSAVEGRIEGDLHPVDADSSRLTYTATKPANGTVVINSDGTFVYTAGANYTGQDRFDVTVSDASSGLHIHGFAGLLNLITFGLIGSSGHKTTETVFIGVDRTVVASGLNSPVDFRFLPDGRIVVAEKGGAIRVVENGTVADDPLITLSVSALGERGVSGLEVDPNFADNGYLYVAYTTSAIRNRLSRLTVVGNAAGSEMVLLQSTESAALNHQGGALAFGPDGKLYWGLGDNGSGSNSQNLTNLHGKILRINPDGSTPSDNPVLTPGALPQIYAYGLRNPFRLTFAPTGQLLVADVGAAAFEEVNLVTAGGNYGWPGAEGICNSCSSINPIYTYPRGSGAAITSVLVYDGAPFGPGYLNKVFIADLVQGWIKVLTCTPDYTSCGDVQTFDPQGGSTLVLSQGPDGNIYQLTYQPGELVQIAPAD</sequence>
<dbReference type="Proteomes" id="UP001060504">
    <property type="component" value="Unassembled WGS sequence"/>
</dbReference>
<evidence type="ECO:0000259" key="3">
    <source>
        <dbReference type="Pfam" id="PF07995"/>
    </source>
</evidence>
<protein>
    <recommendedName>
        <fullName evidence="3">Glucose/Sorbosone dehydrogenase domain-containing protein</fullName>
    </recommendedName>
</protein>
<dbReference type="Gene3D" id="2.120.10.30">
    <property type="entry name" value="TolB, C-terminal domain"/>
    <property type="match status" value="1"/>
</dbReference>
<name>A0ABQ4V8J6_9MYCO</name>